<dbReference type="InParanoid" id="A0A0D0CPN3"/>
<feature type="region of interest" description="Disordered" evidence="1">
    <location>
        <begin position="332"/>
        <end position="375"/>
    </location>
</feature>
<keyword evidence="3" id="KW-1185">Reference proteome</keyword>
<proteinExistence type="predicted"/>
<reference evidence="2 3" key="1">
    <citation type="submission" date="2014-04" db="EMBL/GenBank/DDBJ databases">
        <authorList>
            <consortium name="DOE Joint Genome Institute"/>
            <person name="Kuo A."/>
            <person name="Kohler A."/>
            <person name="Jargeat P."/>
            <person name="Nagy L.G."/>
            <person name="Floudas D."/>
            <person name="Copeland A."/>
            <person name="Barry K.W."/>
            <person name="Cichocki N."/>
            <person name="Veneault-Fourrey C."/>
            <person name="LaButti K."/>
            <person name="Lindquist E.A."/>
            <person name="Lipzen A."/>
            <person name="Lundell T."/>
            <person name="Morin E."/>
            <person name="Murat C."/>
            <person name="Sun H."/>
            <person name="Tunlid A."/>
            <person name="Henrissat B."/>
            <person name="Grigoriev I.V."/>
            <person name="Hibbett D.S."/>
            <person name="Martin F."/>
            <person name="Nordberg H.P."/>
            <person name="Cantor M.N."/>
            <person name="Hua S.X."/>
        </authorList>
    </citation>
    <scope>NUCLEOTIDE SEQUENCE [LARGE SCALE GENOMIC DNA]</scope>
    <source>
        <strain evidence="2 3">Ve08.2h10</strain>
    </source>
</reference>
<evidence type="ECO:0000313" key="3">
    <source>
        <dbReference type="Proteomes" id="UP000054538"/>
    </source>
</evidence>
<sequence>MLNPPAIVPMANLAVDPSGIRGGPPPAASHLERAQAFLMPPPPVPSLQLHNTTSGTPLSKGPQVHVPSAWSAVPAGSAPLSAGSTGYRAQHLQYALQCNYWAHAAHCTPSAEMISLDISALYEGGSRKKGPRRNQIGNICKGLKDINALITAPEFISLALETITPRIRAHCPQFPWQVDEFVIRDAKWVDLSQHSPLLPYFYHECLHQASCKNSKAMVFKTKQFSLYVVIPEGQWNSMDKFQEKLETAEPLHVLPNAIISKTPAAGSGLKGKAQVIVLASTDDLFTTPLSFNFEHLADDPPMSTTPTATSNVKGKAWVIASASTLTTSLLDKSTSPYSAQGPDSTKRHHRQASSISSTTMESLPHKKHAPATIPD</sequence>
<evidence type="ECO:0000256" key="1">
    <source>
        <dbReference type="SAM" id="MobiDB-lite"/>
    </source>
</evidence>
<gene>
    <name evidence="2" type="ORF">PAXRUDRAFT_17625</name>
</gene>
<dbReference type="EMBL" id="KN827066">
    <property type="protein sequence ID" value="KIK77273.1"/>
    <property type="molecule type" value="Genomic_DNA"/>
</dbReference>
<dbReference type="Proteomes" id="UP000054538">
    <property type="component" value="Unassembled WGS sequence"/>
</dbReference>
<name>A0A0D0CPN3_9AGAM</name>
<protein>
    <submittedName>
        <fullName evidence="2">Uncharacterized protein</fullName>
    </submittedName>
</protein>
<dbReference type="OrthoDB" id="2677298at2759"/>
<accession>A0A0D0CPN3</accession>
<feature type="compositionally biased region" description="Polar residues" evidence="1">
    <location>
        <begin position="352"/>
        <end position="361"/>
    </location>
</feature>
<reference evidence="3" key="2">
    <citation type="submission" date="2015-01" db="EMBL/GenBank/DDBJ databases">
        <title>Evolutionary Origins and Diversification of the Mycorrhizal Mutualists.</title>
        <authorList>
            <consortium name="DOE Joint Genome Institute"/>
            <consortium name="Mycorrhizal Genomics Consortium"/>
            <person name="Kohler A."/>
            <person name="Kuo A."/>
            <person name="Nagy L.G."/>
            <person name="Floudas D."/>
            <person name="Copeland A."/>
            <person name="Barry K.W."/>
            <person name="Cichocki N."/>
            <person name="Veneault-Fourrey C."/>
            <person name="LaButti K."/>
            <person name="Lindquist E.A."/>
            <person name="Lipzen A."/>
            <person name="Lundell T."/>
            <person name="Morin E."/>
            <person name="Murat C."/>
            <person name="Riley R."/>
            <person name="Ohm R."/>
            <person name="Sun H."/>
            <person name="Tunlid A."/>
            <person name="Henrissat B."/>
            <person name="Grigoriev I.V."/>
            <person name="Hibbett D.S."/>
            <person name="Martin F."/>
        </authorList>
    </citation>
    <scope>NUCLEOTIDE SEQUENCE [LARGE SCALE GENOMIC DNA]</scope>
    <source>
        <strain evidence="3">Ve08.2h10</strain>
    </source>
</reference>
<feature type="compositionally biased region" description="Polar residues" evidence="1">
    <location>
        <begin position="332"/>
        <end position="343"/>
    </location>
</feature>
<dbReference type="HOGENOM" id="CLU_018737_0_0_1"/>
<evidence type="ECO:0000313" key="2">
    <source>
        <dbReference type="EMBL" id="KIK77273.1"/>
    </source>
</evidence>
<organism evidence="2 3">
    <name type="scientific">Paxillus rubicundulus Ve08.2h10</name>
    <dbReference type="NCBI Taxonomy" id="930991"/>
    <lineage>
        <taxon>Eukaryota</taxon>
        <taxon>Fungi</taxon>
        <taxon>Dikarya</taxon>
        <taxon>Basidiomycota</taxon>
        <taxon>Agaricomycotina</taxon>
        <taxon>Agaricomycetes</taxon>
        <taxon>Agaricomycetidae</taxon>
        <taxon>Boletales</taxon>
        <taxon>Paxilineae</taxon>
        <taxon>Paxillaceae</taxon>
        <taxon>Paxillus</taxon>
    </lineage>
</organism>
<dbReference type="AlphaFoldDB" id="A0A0D0CPN3"/>